<name>A0ABW0J4C8_9BURK</name>
<evidence type="ECO:0000313" key="3">
    <source>
        <dbReference type="Proteomes" id="UP001596103"/>
    </source>
</evidence>
<evidence type="ECO:0000256" key="1">
    <source>
        <dbReference type="SAM" id="SignalP"/>
    </source>
</evidence>
<feature type="signal peptide" evidence="1">
    <location>
        <begin position="1"/>
        <end position="23"/>
    </location>
</feature>
<dbReference type="RefSeq" id="WP_377709507.1">
    <property type="nucleotide sequence ID" value="NZ_JBHSMP010000007.1"/>
</dbReference>
<reference evidence="3" key="1">
    <citation type="journal article" date="2019" name="Int. J. Syst. Evol. Microbiol.">
        <title>The Global Catalogue of Microorganisms (GCM) 10K type strain sequencing project: providing services to taxonomists for standard genome sequencing and annotation.</title>
        <authorList>
            <consortium name="The Broad Institute Genomics Platform"/>
            <consortium name="The Broad Institute Genome Sequencing Center for Infectious Disease"/>
            <person name="Wu L."/>
            <person name="Ma J."/>
        </authorList>
    </citation>
    <scope>NUCLEOTIDE SEQUENCE [LARGE SCALE GENOMIC DNA]</scope>
    <source>
        <strain evidence="3">CCUG 56042</strain>
    </source>
</reference>
<evidence type="ECO:0000313" key="2">
    <source>
        <dbReference type="EMBL" id="MFC5427888.1"/>
    </source>
</evidence>
<dbReference type="InterPro" id="IPR025091">
    <property type="entry name" value="DUF4019"/>
</dbReference>
<gene>
    <name evidence="2" type="ORF">ACFPTO_03550</name>
</gene>
<protein>
    <submittedName>
        <fullName evidence="2">DUF4019 domain-containing protein</fullName>
    </submittedName>
</protein>
<feature type="chain" id="PRO_5046242330" evidence="1">
    <location>
        <begin position="24"/>
        <end position="151"/>
    </location>
</feature>
<comment type="caution">
    <text evidence="2">The sequence shown here is derived from an EMBL/GenBank/DDBJ whole genome shotgun (WGS) entry which is preliminary data.</text>
</comment>
<accession>A0ABW0J4C8</accession>
<keyword evidence="1" id="KW-0732">Signal</keyword>
<sequence>MANMLIKSSLTIIALAAALNAHAQSNGESANELLQEADAVFRHLDNGQIRVVWNGAAKFVKDRIEREKFETGILEARKKLGTVNRRGWAQITRIIYKNALELPDGLYANIDYATTLATGANVFEKLSFRLEDDGRWHFTGYVPRQEQGAVQ</sequence>
<dbReference type="Pfam" id="PF13211">
    <property type="entry name" value="DUF4019"/>
    <property type="match status" value="1"/>
</dbReference>
<proteinExistence type="predicted"/>
<dbReference type="EMBL" id="JBHSMP010000007">
    <property type="protein sequence ID" value="MFC5427888.1"/>
    <property type="molecule type" value="Genomic_DNA"/>
</dbReference>
<dbReference type="Proteomes" id="UP001596103">
    <property type="component" value="Unassembled WGS sequence"/>
</dbReference>
<keyword evidence="3" id="KW-1185">Reference proteome</keyword>
<organism evidence="2 3">
    <name type="scientific">Paraburkholderia denitrificans</name>
    <dbReference type="NCBI Taxonomy" id="694025"/>
    <lineage>
        <taxon>Bacteria</taxon>
        <taxon>Pseudomonadati</taxon>
        <taxon>Pseudomonadota</taxon>
        <taxon>Betaproteobacteria</taxon>
        <taxon>Burkholderiales</taxon>
        <taxon>Burkholderiaceae</taxon>
        <taxon>Paraburkholderia</taxon>
    </lineage>
</organism>